<evidence type="ECO:0000256" key="4">
    <source>
        <dbReference type="ARBA" id="ARBA00023157"/>
    </source>
</evidence>
<keyword evidence="4" id="KW-1015">Disulfide bond</keyword>
<dbReference type="PANTHER" id="PTHR24050:SF28">
    <property type="entry name" value="UROMODULIN-LIKE"/>
    <property type="match status" value="1"/>
</dbReference>
<keyword evidence="1 5" id="KW-0245">EGF-like domain</keyword>
<dbReference type="InterPro" id="IPR006571">
    <property type="entry name" value="TLDc_dom"/>
</dbReference>
<evidence type="ECO:0008006" key="10">
    <source>
        <dbReference type="Google" id="ProtNLM"/>
    </source>
</evidence>
<keyword evidence="3" id="KW-0677">Repeat</keyword>
<evidence type="ECO:0000259" key="7">
    <source>
        <dbReference type="PROSITE" id="PS51886"/>
    </source>
</evidence>
<sequence>MHFIYYFADIHECDTGTHQCDSHAFCNNTKGSYNCTCKPGYFGNGFNCTEFMNSSILNSSDYYFRHLGNFLENAVGDNSHWLLCFRATLHGWNVSQFHSLCDGKYDTVTIIRKGKFIFGGYTDIPWESSGGFGATSEAFIFSLNNNEGLAPFVSKVKPRLTGKAIQRLSYYGPRFGNDVVIDITNRDSGARLGYHYSVPPAVQNKQTVLAGTLYFSPDEVEVFYLNTSR</sequence>
<dbReference type="EMBL" id="CALNXK010000102">
    <property type="protein sequence ID" value="CAH3155753.1"/>
    <property type="molecule type" value="Genomic_DNA"/>
</dbReference>
<dbReference type="InterPro" id="IPR024731">
    <property type="entry name" value="NELL2-like_EGF"/>
</dbReference>
<evidence type="ECO:0000256" key="1">
    <source>
        <dbReference type="ARBA" id="ARBA00022536"/>
    </source>
</evidence>
<dbReference type="PROSITE" id="PS51886">
    <property type="entry name" value="TLDC"/>
    <property type="match status" value="1"/>
</dbReference>
<keyword evidence="2" id="KW-0732">Signal</keyword>
<comment type="caution">
    <text evidence="8">The sequence shown here is derived from an EMBL/GenBank/DDBJ whole genome shotgun (WGS) entry which is preliminary data.</text>
</comment>
<gene>
    <name evidence="8" type="ORF">PLOB_00001369</name>
</gene>
<dbReference type="Gene3D" id="2.10.25.10">
    <property type="entry name" value="Laminin"/>
    <property type="match status" value="1"/>
</dbReference>
<dbReference type="Pfam" id="PF12947">
    <property type="entry name" value="EGF_3"/>
    <property type="match status" value="1"/>
</dbReference>
<feature type="domain" description="TLDc" evidence="7">
    <location>
        <begin position="55"/>
        <end position="226"/>
    </location>
</feature>
<dbReference type="SMART" id="SM00584">
    <property type="entry name" value="TLDc"/>
    <property type="match status" value="1"/>
</dbReference>
<dbReference type="PROSITE" id="PS50026">
    <property type="entry name" value="EGF_3"/>
    <property type="match status" value="1"/>
</dbReference>
<feature type="domain" description="EGF-like" evidence="6">
    <location>
        <begin position="9"/>
        <end position="49"/>
    </location>
</feature>
<dbReference type="InterPro" id="IPR052235">
    <property type="entry name" value="Nephronectin_domain"/>
</dbReference>
<dbReference type="Pfam" id="PF07534">
    <property type="entry name" value="TLD"/>
    <property type="match status" value="1"/>
</dbReference>
<reference evidence="8 9" key="1">
    <citation type="submission" date="2022-05" db="EMBL/GenBank/DDBJ databases">
        <authorList>
            <consortium name="Genoscope - CEA"/>
            <person name="William W."/>
        </authorList>
    </citation>
    <scope>NUCLEOTIDE SEQUENCE [LARGE SCALE GENOMIC DNA]</scope>
</reference>
<evidence type="ECO:0000259" key="6">
    <source>
        <dbReference type="PROSITE" id="PS50026"/>
    </source>
</evidence>
<dbReference type="CDD" id="cd00054">
    <property type="entry name" value="EGF_CA"/>
    <property type="match status" value="1"/>
</dbReference>
<proteinExistence type="predicted"/>
<dbReference type="Proteomes" id="UP001159405">
    <property type="component" value="Unassembled WGS sequence"/>
</dbReference>
<dbReference type="InterPro" id="IPR000152">
    <property type="entry name" value="EGF-type_Asp/Asn_hydroxyl_site"/>
</dbReference>
<protein>
    <recommendedName>
        <fullName evidence="10">EGF-like domain-containing protein</fullName>
    </recommendedName>
</protein>
<evidence type="ECO:0000256" key="3">
    <source>
        <dbReference type="ARBA" id="ARBA00022737"/>
    </source>
</evidence>
<keyword evidence="9" id="KW-1185">Reference proteome</keyword>
<dbReference type="InterPro" id="IPR001881">
    <property type="entry name" value="EGF-like_Ca-bd_dom"/>
</dbReference>
<dbReference type="PROSITE" id="PS00010">
    <property type="entry name" value="ASX_HYDROXYL"/>
    <property type="match status" value="1"/>
</dbReference>
<evidence type="ECO:0000313" key="9">
    <source>
        <dbReference type="Proteomes" id="UP001159405"/>
    </source>
</evidence>
<dbReference type="InterPro" id="IPR000742">
    <property type="entry name" value="EGF"/>
</dbReference>
<dbReference type="PANTHER" id="PTHR24050">
    <property type="entry name" value="PA14 DOMAIN-CONTAINING PROTEIN"/>
    <property type="match status" value="1"/>
</dbReference>
<evidence type="ECO:0000256" key="2">
    <source>
        <dbReference type="ARBA" id="ARBA00022729"/>
    </source>
</evidence>
<dbReference type="SUPFAM" id="SSF57196">
    <property type="entry name" value="EGF/Laminin"/>
    <property type="match status" value="1"/>
</dbReference>
<dbReference type="PROSITE" id="PS01186">
    <property type="entry name" value="EGF_2"/>
    <property type="match status" value="1"/>
</dbReference>
<evidence type="ECO:0000313" key="8">
    <source>
        <dbReference type="EMBL" id="CAH3155753.1"/>
    </source>
</evidence>
<comment type="caution">
    <text evidence="5">Lacks conserved residue(s) required for the propagation of feature annotation.</text>
</comment>
<name>A0ABN8Q383_9CNID</name>
<accession>A0ABN8Q383</accession>
<dbReference type="SMART" id="SM00179">
    <property type="entry name" value="EGF_CA"/>
    <property type="match status" value="1"/>
</dbReference>
<evidence type="ECO:0000256" key="5">
    <source>
        <dbReference type="PROSITE-ProRule" id="PRU00076"/>
    </source>
</evidence>
<organism evidence="8 9">
    <name type="scientific">Porites lobata</name>
    <dbReference type="NCBI Taxonomy" id="104759"/>
    <lineage>
        <taxon>Eukaryota</taxon>
        <taxon>Metazoa</taxon>
        <taxon>Cnidaria</taxon>
        <taxon>Anthozoa</taxon>
        <taxon>Hexacorallia</taxon>
        <taxon>Scleractinia</taxon>
        <taxon>Fungiina</taxon>
        <taxon>Poritidae</taxon>
        <taxon>Porites</taxon>
    </lineage>
</organism>